<evidence type="ECO:0000313" key="1">
    <source>
        <dbReference type="EMBL" id="AAW77069.1"/>
    </source>
</evidence>
<accession>Q5GW52</accession>
<protein>
    <submittedName>
        <fullName evidence="1">Uncharacterized protein</fullName>
    </submittedName>
</protein>
<sequence length="33" mass="3373">MAAITAPTLVVFGGLPGVGKRSIASLLIRHQPT</sequence>
<dbReference type="AlphaFoldDB" id="Q5GW52"/>
<name>Q5GW52_XANOR</name>
<evidence type="ECO:0000313" key="2">
    <source>
        <dbReference type="Proteomes" id="UP000006735"/>
    </source>
</evidence>
<proteinExistence type="predicted"/>
<organism evidence="1 2">
    <name type="scientific">Xanthomonas oryzae pv. oryzae (strain KACC10331 / KXO85)</name>
    <dbReference type="NCBI Taxonomy" id="291331"/>
    <lineage>
        <taxon>Bacteria</taxon>
        <taxon>Pseudomonadati</taxon>
        <taxon>Pseudomonadota</taxon>
        <taxon>Gammaproteobacteria</taxon>
        <taxon>Lysobacterales</taxon>
        <taxon>Lysobacteraceae</taxon>
        <taxon>Xanthomonas</taxon>
    </lineage>
</organism>
<keyword evidence="2" id="KW-1185">Reference proteome</keyword>
<reference evidence="1 2" key="1">
    <citation type="journal article" date="2005" name="Nucleic Acids Res.">
        <title>The genome sequence of Xanthomonas oryzae pathovar oryzae KACC10331, the bacterial blight pathogen of rice.</title>
        <authorList>
            <person name="Lee B.M."/>
            <person name="Park Y.J."/>
            <person name="Park D.S."/>
            <person name="Kang H.W."/>
            <person name="Kim J.G."/>
            <person name="Song E.S."/>
            <person name="Park I.C."/>
            <person name="Yoon U.H."/>
            <person name="Hahn J.H."/>
            <person name="Koo B.S."/>
            <person name="Lee G.B."/>
            <person name="Kim H."/>
            <person name="Park H.S."/>
            <person name="Yoon K.O."/>
            <person name="Kim J.H."/>
            <person name="Jung C.H."/>
            <person name="Koh N.H."/>
            <person name="Seo J.S."/>
            <person name="Go S.J."/>
        </authorList>
    </citation>
    <scope>NUCLEOTIDE SEQUENCE [LARGE SCALE GENOMIC DNA]</scope>
    <source>
        <strain evidence="2">KACC10331 / KXO85</strain>
    </source>
</reference>
<dbReference type="HOGENOM" id="CLU_3384464_0_0_6"/>
<dbReference type="KEGG" id="xoo:XOO3815"/>
<dbReference type="EMBL" id="AE013598">
    <property type="protein sequence ID" value="AAW77069.1"/>
    <property type="molecule type" value="Genomic_DNA"/>
</dbReference>
<dbReference type="Proteomes" id="UP000006735">
    <property type="component" value="Chromosome"/>
</dbReference>
<gene>
    <name evidence="1" type="ordered locus">XOO3815</name>
</gene>